<name>A0A015W0W6_BACFG</name>
<organism evidence="1 2">
    <name type="scientific">Bacteroides fragilis str. 3998T(B)3</name>
    <dbReference type="NCBI Taxonomy" id="1339316"/>
    <lineage>
        <taxon>Bacteria</taxon>
        <taxon>Pseudomonadati</taxon>
        <taxon>Bacteroidota</taxon>
        <taxon>Bacteroidia</taxon>
        <taxon>Bacteroidales</taxon>
        <taxon>Bacteroidaceae</taxon>
        <taxon>Bacteroides</taxon>
    </lineage>
</organism>
<accession>A0A015W0W6</accession>
<dbReference type="EMBL" id="JGDB01000027">
    <property type="protein sequence ID" value="EXY91868.1"/>
    <property type="molecule type" value="Genomic_DNA"/>
</dbReference>
<sequence length="41" mass="4795">MAVLDAGRLLYLCMEKSNRRENVNGKKREKGIAERYKIIVK</sequence>
<dbReference type="PATRIC" id="fig|1339316.3.peg.1316"/>
<evidence type="ECO:0000313" key="1">
    <source>
        <dbReference type="EMBL" id="EXY91868.1"/>
    </source>
</evidence>
<dbReference type="AlphaFoldDB" id="A0A015W0W6"/>
<evidence type="ECO:0000313" key="2">
    <source>
        <dbReference type="Proteomes" id="UP000020773"/>
    </source>
</evidence>
<protein>
    <submittedName>
        <fullName evidence="1">Uncharacterized protein</fullName>
    </submittedName>
</protein>
<dbReference type="Proteomes" id="UP000020773">
    <property type="component" value="Unassembled WGS sequence"/>
</dbReference>
<gene>
    <name evidence="1" type="ORF">M125_1354</name>
</gene>
<comment type="caution">
    <text evidence="1">The sequence shown here is derived from an EMBL/GenBank/DDBJ whole genome shotgun (WGS) entry which is preliminary data.</text>
</comment>
<reference evidence="1 2" key="1">
    <citation type="submission" date="2014-02" db="EMBL/GenBank/DDBJ databases">
        <authorList>
            <person name="Sears C."/>
            <person name="Carroll K."/>
            <person name="Sack B.R."/>
            <person name="Qadri F."/>
            <person name="Myers L.L."/>
            <person name="Chung G.-T."/>
            <person name="Escheverria P."/>
            <person name="Fraser C.M."/>
            <person name="Sadzewicz L."/>
            <person name="Shefchek K.A."/>
            <person name="Tallon L."/>
            <person name="Das S.P."/>
            <person name="Daugherty S."/>
            <person name="Mongodin E.F."/>
        </authorList>
    </citation>
    <scope>NUCLEOTIDE SEQUENCE [LARGE SCALE GENOMIC DNA]</scope>
    <source>
        <strain evidence="2">3998T(B)3</strain>
    </source>
</reference>
<proteinExistence type="predicted"/>